<dbReference type="Gene3D" id="1.20.1260.10">
    <property type="match status" value="1"/>
</dbReference>
<dbReference type="PANTHER" id="PTHR30458:SF0">
    <property type="entry name" value="1,2-PHENYLACETYL-COA EPOXIDASE, SUBUNIT C"/>
    <property type="match status" value="1"/>
</dbReference>
<dbReference type="Proteomes" id="UP001596445">
    <property type="component" value="Unassembled WGS sequence"/>
</dbReference>
<dbReference type="InterPro" id="IPR012347">
    <property type="entry name" value="Ferritin-like"/>
</dbReference>
<dbReference type="EMBL" id="JBHSZI010000001">
    <property type="protein sequence ID" value="MFC7059440.1"/>
    <property type="molecule type" value="Genomic_DNA"/>
</dbReference>
<dbReference type="GeneID" id="76631604"/>
<dbReference type="InterPro" id="IPR052703">
    <property type="entry name" value="Aromatic_CoA_ox/epox"/>
</dbReference>
<protein>
    <submittedName>
        <fullName evidence="1">1,2-phenylacetyl-CoA epoxidase subunit PaaC</fullName>
        <ecNumber evidence="1">1.14.13.149</ecNumber>
    </submittedName>
</protein>
<dbReference type="InterPro" id="IPR009078">
    <property type="entry name" value="Ferritin-like_SF"/>
</dbReference>
<dbReference type="RefSeq" id="WP_267162217.1">
    <property type="nucleotide sequence ID" value="NZ_CP112972.1"/>
</dbReference>
<keyword evidence="2" id="KW-1185">Reference proteome</keyword>
<dbReference type="AlphaFoldDB" id="A0ABD5W264"/>
<dbReference type="NCBIfam" id="TIGR02158">
    <property type="entry name" value="PA_CoA_Oxy3"/>
    <property type="match status" value="1"/>
</dbReference>
<evidence type="ECO:0000313" key="2">
    <source>
        <dbReference type="Proteomes" id="UP001596445"/>
    </source>
</evidence>
<organism evidence="1 2">
    <name type="scientific">Halovenus salina</name>
    <dbReference type="NCBI Taxonomy" id="1510225"/>
    <lineage>
        <taxon>Archaea</taxon>
        <taxon>Methanobacteriati</taxon>
        <taxon>Methanobacteriota</taxon>
        <taxon>Stenosarchaea group</taxon>
        <taxon>Halobacteria</taxon>
        <taxon>Halobacteriales</taxon>
        <taxon>Haloarculaceae</taxon>
        <taxon>Halovenus</taxon>
    </lineage>
</organism>
<dbReference type="EC" id="1.14.13.149" evidence="1"/>
<dbReference type="SUPFAM" id="SSF47240">
    <property type="entry name" value="Ferritin-like"/>
    <property type="match status" value="1"/>
</dbReference>
<evidence type="ECO:0000313" key="1">
    <source>
        <dbReference type="EMBL" id="MFC7059440.1"/>
    </source>
</evidence>
<proteinExistence type="predicted"/>
<comment type="caution">
    <text evidence="1">The sequence shown here is derived from an EMBL/GenBank/DDBJ whole genome shotgun (WGS) entry which is preliminary data.</text>
</comment>
<dbReference type="PANTHER" id="PTHR30458">
    <property type="entry name" value="PHENYLACETIC ACID DEGRADATION PROTEIN PAA"/>
    <property type="match status" value="1"/>
</dbReference>
<sequence length="265" mass="29706">MTVTALSEIGTAEIDEFEHGLAVILLEAADDDHVIGNRTSDWTGVAPTIEEDVSISNIAQDELGHAEGLYEEVADIVGSSLDFLAYRRSPEEFRNVQLVEREFEDWADTVVRQYFFDVADAIRFEALLDGDVAKYDESLAGYLEKVSEEEQYHTEHGEVWLETLTEDEQSKAKVQHAIDENWVDGIAFFESTPHVEADVYSEPLEEQREQFITEVTSTLNEFGFDVPETDVSDVGAGRAGKHTDDLDNLLAETREVREQGVDVPA</sequence>
<accession>A0ABD5W264</accession>
<dbReference type="InterPro" id="IPR007814">
    <property type="entry name" value="PaaA_PaaC"/>
</dbReference>
<dbReference type="InterPro" id="IPR011882">
    <property type="entry name" value="PaaC"/>
</dbReference>
<name>A0ABD5W264_9EURY</name>
<dbReference type="GO" id="GO:0097266">
    <property type="term" value="F:phenylacetyl-CoA 1,2-epoxidase activity"/>
    <property type="evidence" value="ECO:0007669"/>
    <property type="project" value="UniProtKB-EC"/>
</dbReference>
<gene>
    <name evidence="1" type="primary">paaC</name>
    <name evidence="1" type="ORF">ACFQQG_16245</name>
</gene>
<keyword evidence="1" id="KW-0560">Oxidoreductase</keyword>
<dbReference type="Pfam" id="PF05138">
    <property type="entry name" value="PaaA_PaaC"/>
    <property type="match status" value="1"/>
</dbReference>
<reference evidence="1 2" key="1">
    <citation type="journal article" date="2019" name="Int. J. Syst. Evol. Microbiol.">
        <title>The Global Catalogue of Microorganisms (GCM) 10K type strain sequencing project: providing services to taxonomists for standard genome sequencing and annotation.</title>
        <authorList>
            <consortium name="The Broad Institute Genomics Platform"/>
            <consortium name="The Broad Institute Genome Sequencing Center for Infectious Disease"/>
            <person name="Wu L."/>
            <person name="Ma J."/>
        </authorList>
    </citation>
    <scope>NUCLEOTIDE SEQUENCE [LARGE SCALE GENOMIC DNA]</scope>
    <source>
        <strain evidence="1 2">JCM 30072</strain>
    </source>
</reference>